<gene>
    <name evidence="4" type="ORF">FC34_GL001852</name>
</gene>
<name>A0A0R2B4K5_9LACO</name>
<dbReference type="EMBL" id="AYZQ01000006">
    <property type="protein sequence ID" value="KRM71161.1"/>
    <property type="molecule type" value="Genomic_DNA"/>
</dbReference>
<evidence type="ECO:0000259" key="3">
    <source>
        <dbReference type="Pfam" id="PF26337"/>
    </source>
</evidence>
<dbReference type="InterPro" id="IPR058592">
    <property type="entry name" value="Gtf3_C"/>
</dbReference>
<keyword evidence="5" id="KW-1185">Reference proteome</keyword>
<feature type="domain" description="Glucosyltransferase 3-like N-terminal" evidence="2">
    <location>
        <begin position="5"/>
        <end position="152"/>
    </location>
</feature>
<feature type="domain" description="Glucosyltransferase 3-like C-terminal" evidence="3">
    <location>
        <begin position="177"/>
        <end position="338"/>
    </location>
</feature>
<dbReference type="Gene3D" id="3.40.50.2000">
    <property type="entry name" value="Glycogen Phosphorylase B"/>
    <property type="match status" value="2"/>
</dbReference>
<organism evidence="4 5">
    <name type="scientific">Lacticaseibacillus brantae DSM 23927</name>
    <dbReference type="NCBI Taxonomy" id="1423727"/>
    <lineage>
        <taxon>Bacteria</taxon>
        <taxon>Bacillati</taxon>
        <taxon>Bacillota</taxon>
        <taxon>Bacilli</taxon>
        <taxon>Lactobacillales</taxon>
        <taxon>Lactobacillaceae</taxon>
        <taxon>Lacticaseibacillus</taxon>
    </lineage>
</organism>
<accession>A0A0R2B4K5</accession>
<evidence type="ECO:0000259" key="2">
    <source>
        <dbReference type="Pfam" id="PF26334"/>
    </source>
</evidence>
<dbReference type="GO" id="GO:0016740">
    <property type="term" value="F:transferase activity"/>
    <property type="evidence" value="ECO:0007669"/>
    <property type="project" value="UniProtKB-KW"/>
</dbReference>
<dbReference type="PATRIC" id="fig|1423727.3.peg.1877"/>
<dbReference type="Pfam" id="PF26337">
    <property type="entry name" value="Gtf3_C"/>
    <property type="match status" value="1"/>
</dbReference>
<dbReference type="Proteomes" id="UP000051672">
    <property type="component" value="Unassembled WGS sequence"/>
</dbReference>
<dbReference type="STRING" id="1423727.FC34_GL001852"/>
<evidence type="ECO:0000256" key="1">
    <source>
        <dbReference type="ARBA" id="ARBA00022679"/>
    </source>
</evidence>
<dbReference type="PIRSF" id="PIRSF007023">
    <property type="entry name" value="UDP-Galf_transf"/>
    <property type="match status" value="1"/>
</dbReference>
<protein>
    <submittedName>
        <fullName evidence="4">Beta-1,6-galactofuranosyltransferase</fullName>
    </submittedName>
</protein>
<dbReference type="Pfam" id="PF26334">
    <property type="entry name" value="Gtf3_N"/>
    <property type="match status" value="1"/>
</dbReference>
<dbReference type="AlphaFoldDB" id="A0A0R2B4K5"/>
<sequence length="354" mass="39795">MTMQKWITSIYAGAGFDASAKAKDDIAKIGVAAGYKPIHVFFYNDNGESDAAKISRIDGLTAGLNSGDMVVIQYPSWISHKFDTFFIDQMNKRGMKPVVFAHDVDSWRFESVKNDFDEIEYFNKAAVLVVHGPAMANRLREEGVTVPMVDYRLLDYLDDDHSWDKYEISIDTFQREIVLAGNLFKSNYLIDWPYDTPATALGVTNDELANRLNANPKVTYGGAYHQWDLINHLPRAFGLAWDINLEGKSYADYTNYNHPHKVSLYISHGMPVIVPKSSAVAPFIEANKLGFALNSLDEIDDIVLRTPDDVLADTLTHTAQMGRLLRDGWFTANALQQAERRILDNDFNPAGLTV</sequence>
<dbReference type="InterPro" id="IPR058591">
    <property type="entry name" value="Gtf3_N"/>
</dbReference>
<comment type="caution">
    <text evidence="4">The sequence shown here is derived from an EMBL/GenBank/DDBJ whole genome shotgun (WGS) entry which is preliminary data.</text>
</comment>
<proteinExistence type="predicted"/>
<evidence type="ECO:0000313" key="4">
    <source>
        <dbReference type="EMBL" id="KRM71161.1"/>
    </source>
</evidence>
<evidence type="ECO:0000313" key="5">
    <source>
        <dbReference type="Proteomes" id="UP000051672"/>
    </source>
</evidence>
<keyword evidence="1 4" id="KW-0808">Transferase</keyword>
<reference evidence="4 5" key="1">
    <citation type="journal article" date="2015" name="Genome Announc.">
        <title>Expanding the biotechnology potential of lactobacilli through comparative genomics of 213 strains and associated genera.</title>
        <authorList>
            <person name="Sun Z."/>
            <person name="Harris H.M."/>
            <person name="McCann A."/>
            <person name="Guo C."/>
            <person name="Argimon S."/>
            <person name="Zhang W."/>
            <person name="Yang X."/>
            <person name="Jeffery I.B."/>
            <person name="Cooney J.C."/>
            <person name="Kagawa T.F."/>
            <person name="Liu W."/>
            <person name="Song Y."/>
            <person name="Salvetti E."/>
            <person name="Wrobel A."/>
            <person name="Rasinkangas P."/>
            <person name="Parkhill J."/>
            <person name="Rea M.C."/>
            <person name="O'Sullivan O."/>
            <person name="Ritari J."/>
            <person name="Douillard F.P."/>
            <person name="Paul Ross R."/>
            <person name="Yang R."/>
            <person name="Briner A.E."/>
            <person name="Felis G.E."/>
            <person name="de Vos W.M."/>
            <person name="Barrangou R."/>
            <person name="Klaenhammer T.R."/>
            <person name="Caufield P.W."/>
            <person name="Cui Y."/>
            <person name="Zhang H."/>
            <person name="O'Toole P.W."/>
        </authorList>
    </citation>
    <scope>NUCLEOTIDE SEQUENCE [LARGE SCALE GENOMIC DNA]</scope>
    <source>
        <strain evidence="4 5">DSM 23927</strain>
    </source>
</reference>